<dbReference type="InterPro" id="IPR002921">
    <property type="entry name" value="Fungal_lipase-type"/>
</dbReference>
<evidence type="ECO:0000313" key="7">
    <source>
        <dbReference type="Proteomes" id="UP000007148"/>
    </source>
</evidence>
<dbReference type="InParanoid" id="G4TQU9"/>
<dbReference type="eggNOG" id="ENOG502S1XT">
    <property type="taxonomic scope" value="Eukaryota"/>
</dbReference>
<keyword evidence="1" id="KW-1015">Disulfide bond</keyword>
<dbReference type="SUPFAM" id="SSF53474">
    <property type="entry name" value="alpha/beta-Hydrolases"/>
    <property type="match status" value="1"/>
</dbReference>
<evidence type="ECO:0000256" key="4">
    <source>
        <dbReference type="ARBA" id="ARBA00048461"/>
    </source>
</evidence>
<keyword evidence="7" id="KW-1185">Reference proteome</keyword>
<dbReference type="InterPro" id="IPR029058">
    <property type="entry name" value="AB_hydrolase_fold"/>
</dbReference>
<dbReference type="STRING" id="1109443.G4TQU9"/>
<dbReference type="GO" id="GO:0006629">
    <property type="term" value="P:lipid metabolic process"/>
    <property type="evidence" value="ECO:0007669"/>
    <property type="project" value="InterPro"/>
</dbReference>
<dbReference type="Proteomes" id="UP000007148">
    <property type="component" value="Unassembled WGS sequence"/>
</dbReference>
<organism evidence="6 7">
    <name type="scientific">Serendipita indica (strain DSM 11827)</name>
    <name type="common">Root endophyte fungus</name>
    <name type="synonym">Piriformospora indica</name>
    <dbReference type="NCBI Taxonomy" id="1109443"/>
    <lineage>
        <taxon>Eukaryota</taxon>
        <taxon>Fungi</taxon>
        <taxon>Dikarya</taxon>
        <taxon>Basidiomycota</taxon>
        <taxon>Agaricomycotina</taxon>
        <taxon>Agaricomycetes</taxon>
        <taxon>Sebacinales</taxon>
        <taxon>Serendipitaceae</taxon>
        <taxon>Serendipita</taxon>
    </lineage>
</organism>
<protein>
    <recommendedName>
        <fullName evidence="5">Fungal lipase-type domain-containing protein</fullName>
    </recommendedName>
</protein>
<evidence type="ECO:0000259" key="5">
    <source>
        <dbReference type="Pfam" id="PF01764"/>
    </source>
</evidence>
<comment type="caution">
    <text evidence="6">The sequence shown here is derived from an EMBL/GenBank/DDBJ whole genome shotgun (WGS) entry which is preliminary data.</text>
</comment>
<dbReference type="PANTHER" id="PTHR45856:SF24">
    <property type="entry name" value="FUNGAL LIPASE-LIKE DOMAIN-CONTAINING PROTEIN"/>
    <property type="match status" value="1"/>
</dbReference>
<dbReference type="EMBL" id="CAFZ01000245">
    <property type="protein sequence ID" value="CCA73692.1"/>
    <property type="molecule type" value="Genomic_DNA"/>
</dbReference>
<comment type="catalytic activity">
    <reaction evidence="3">
        <text>a diacylglycerol + H2O = a monoacylglycerol + a fatty acid + H(+)</text>
        <dbReference type="Rhea" id="RHEA:32731"/>
        <dbReference type="ChEBI" id="CHEBI:15377"/>
        <dbReference type="ChEBI" id="CHEBI:15378"/>
        <dbReference type="ChEBI" id="CHEBI:17408"/>
        <dbReference type="ChEBI" id="CHEBI:18035"/>
        <dbReference type="ChEBI" id="CHEBI:28868"/>
    </reaction>
</comment>
<feature type="domain" description="Fungal lipase-type" evidence="5">
    <location>
        <begin position="39"/>
        <end position="130"/>
    </location>
</feature>
<gene>
    <name evidence="6" type="ORF">PIIN_07646</name>
</gene>
<comment type="similarity">
    <text evidence="2">Belongs to the AB hydrolase superfamily. Lipase family. Class 3 subfamily.</text>
</comment>
<dbReference type="PANTHER" id="PTHR45856">
    <property type="entry name" value="ALPHA/BETA-HYDROLASES SUPERFAMILY PROTEIN"/>
    <property type="match status" value="1"/>
</dbReference>
<dbReference type="OrthoDB" id="426718at2759"/>
<dbReference type="Pfam" id="PF01764">
    <property type="entry name" value="Lipase_3"/>
    <property type="match status" value="1"/>
</dbReference>
<comment type="catalytic activity">
    <reaction evidence="4">
        <text>a monoacylglycerol + H2O = glycerol + a fatty acid + H(+)</text>
        <dbReference type="Rhea" id="RHEA:15245"/>
        <dbReference type="ChEBI" id="CHEBI:15377"/>
        <dbReference type="ChEBI" id="CHEBI:15378"/>
        <dbReference type="ChEBI" id="CHEBI:17408"/>
        <dbReference type="ChEBI" id="CHEBI:17754"/>
        <dbReference type="ChEBI" id="CHEBI:28868"/>
    </reaction>
</comment>
<reference evidence="6 7" key="1">
    <citation type="journal article" date="2011" name="PLoS Pathog.">
        <title>Endophytic Life Strategies Decoded by Genome and Transcriptome Analyses of the Mutualistic Root Symbiont Piriformospora indica.</title>
        <authorList>
            <person name="Zuccaro A."/>
            <person name="Lahrmann U."/>
            <person name="Guldener U."/>
            <person name="Langen G."/>
            <person name="Pfiffi S."/>
            <person name="Biedenkopf D."/>
            <person name="Wong P."/>
            <person name="Samans B."/>
            <person name="Grimm C."/>
            <person name="Basiewicz M."/>
            <person name="Murat C."/>
            <person name="Martin F."/>
            <person name="Kogel K.H."/>
        </authorList>
    </citation>
    <scope>NUCLEOTIDE SEQUENCE [LARGE SCALE GENOMIC DNA]</scope>
    <source>
        <strain evidence="6 7">DSM 11827</strain>
    </source>
</reference>
<name>G4TQU9_SERID</name>
<evidence type="ECO:0000256" key="2">
    <source>
        <dbReference type="ARBA" id="ARBA00043996"/>
    </source>
</evidence>
<dbReference type="Gene3D" id="3.40.50.1820">
    <property type="entry name" value="alpha/beta hydrolase"/>
    <property type="match status" value="1"/>
</dbReference>
<evidence type="ECO:0000256" key="1">
    <source>
        <dbReference type="ARBA" id="ARBA00023157"/>
    </source>
</evidence>
<sequence length="241" mass="26506">MVLAHHGFKNRLFPDEPTLNRTPYETIMAGIKVITDDLLLRNGAEIANVYFTGHSLGSGIASLAYARAMMYIDGLDSRVRICDAYLFSSPIACDMPSAKLFNNSLLKGACPPRTPWRIVNHHDAVATLFPAFGDDPNYAYPDSLFAFAHMGTEVKMRRNGKPSIAANNYAPAGTVATAVTGIPPNRAGKVPEGMQVPKWMIFVQYIPLAGWMFSHFPGLYMESIQAMSPGTMTWKWKGAND</sequence>
<accession>G4TQU9</accession>
<dbReference type="AlphaFoldDB" id="G4TQU9"/>
<proteinExistence type="inferred from homology"/>
<evidence type="ECO:0000256" key="3">
    <source>
        <dbReference type="ARBA" id="ARBA00047591"/>
    </source>
</evidence>
<dbReference type="HOGENOM" id="CLU_1152163_0_0_1"/>
<evidence type="ECO:0000313" key="6">
    <source>
        <dbReference type="EMBL" id="CCA73692.1"/>
    </source>
</evidence>
<dbReference type="InterPro" id="IPR051218">
    <property type="entry name" value="Sec_MonoDiacylglyc_Lipase"/>
</dbReference>